<keyword evidence="8 9" id="KW-0472">Membrane</keyword>
<organism evidence="10 11">
    <name type="scientific">Halobaculum litoreum</name>
    <dbReference type="NCBI Taxonomy" id="3031998"/>
    <lineage>
        <taxon>Archaea</taxon>
        <taxon>Methanobacteriati</taxon>
        <taxon>Methanobacteriota</taxon>
        <taxon>Stenosarchaea group</taxon>
        <taxon>Halobacteria</taxon>
        <taxon>Halobacteriales</taxon>
        <taxon>Haloferacaceae</taxon>
        <taxon>Halobaculum</taxon>
    </lineage>
</organism>
<comment type="subcellular location">
    <subcellularLocation>
        <location evidence="2 9">Membrane</location>
        <topology evidence="2 9">Multi-pass membrane protein</topology>
    </subcellularLocation>
</comment>
<dbReference type="PANTHER" id="PTHR11101">
    <property type="entry name" value="PHOSPHATE TRANSPORTER"/>
    <property type="match status" value="1"/>
</dbReference>
<dbReference type="Pfam" id="PF01384">
    <property type="entry name" value="PHO4"/>
    <property type="match status" value="1"/>
</dbReference>
<gene>
    <name evidence="10" type="ORF">ACFQRB_05450</name>
</gene>
<keyword evidence="11" id="KW-1185">Reference proteome</keyword>
<protein>
    <recommendedName>
        <fullName evidence="9">Phosphate transporter</fullName>
    </recommendedName>
</protein>
<keyword evidence="6 9" id="KW-0812">Transmembrane</keyword>
<feature type="transmembrane region" description="Helical" evidence="9">
    <location>
        <begin position="44"/>
        <end position="63"/>
    </location>
</feature>
<keyword evidence="5 9" id="KW-0592">Phosphate transport</keyword>
<feature type="transmembrane region" description="Helical" evidence="9">
    <location>
        <begin position="75"/>
        <end position="99"/>
    </location>
</feature>
<feature type="transmembrane region" description="Helical" evidence="9">
    <location>
        <begin position="228"/>
        <end position="248"/>
    </location>
</feature>
<dbReference type="GO" id="GO:0016020">
    <property type="term" value="C:membrane"/>
    <property type="evidence" value="ECO:0007669"/>
    <property type="project" value="UniProtKB-SubCell"/>
</dbReference>
<dbReference type="AlphaFoldDB" id="A0ABD5XQT0"/>
<name>A0ABD5XQT0_9EURY</name>
<evidence type="ECO:0000256" key="8">
    <source>
        <dbReference type="ARBA" id="ARBA00023136"/>
    </source>
</evidence>
<keyword evidence="4 9" id="KW-0813">Transport</keyword>
<evidence type="ECO:0000256" key="7">
    <source>
        <dbReference type="ARBA" id="ARBA00022989"/>
    </source>
</evidence>
<evidence type="ECO:0000313" key="11">
    <source>
        <dbReference type="Proteomes" id="UP001596368"/>
    </source>
</evidence>
<feature type="transmembrane region" description="Helical" evidence="9">
    <location>
        <begin position="287"/>
        <end position="305"/>
    </location>
</feature>
<evidence type="ECO:0000256" key="6">
    <source>
        <dbReference type="ARBA" id="ARBA00022692"/>
    </source>
</evidence>
<feature type="transmembrane region" description="Helical" evidence="9">
    <location>
        <begin position="132"/>
        <end position="154"/>
    </location>
</feature>
<evidence type="ECO:0000256" key="4">
    <source>
        <dbReference type="ARBA" id="ARBA00022448"/>
    </source>
</evidence>
<dbReference type="PANTHER" id="PTHR11101:SF80">
    <property type="entry name" value="PHOSPHATE TRANSPORTER"/>
    <property type="match status" value="1"/>
</dbReference>
<dbReference type="EMBL" id="JBHSZG010000001">
    <property type="protein sequence ID" value="MFC7136146.1"/>
    <property type="molecule type" value="Genomic_DNA"/>
</dbReference>
<dbReference type="GO" id="GO:0006817">
    <property type="term" value="P:phosphate ion transport"/>
    <property type="evidence" value="ECO:0007669"/>
    <property type="project" value="UniProtKB-KW"/>
</dbReference>
<sequence>MVELLLVVGVLVAMFVAYNIGGSTTGPAFGPAVGADAISKTFAAALMGVFFFLGAWTIGRNVVTKLGTELVVDTGVFTLETSIAVLFFIGVALLLGNVFGVPASTSMTAVGAIAGLALAGGVLDTAVMGEIVTWWVVSPIIGFWVSLIIGRYLYARLNRLVAMERSTGPLLVVDRSGVVPVPRLHRTTNRREFVGTVTVVAIGCLMAFSSGTSNIANAVAPLVGSGELAMNPAIALGGIAVTIGAFTIARRTMETVGSDITELPLTAAIVVAAVSSTLVVLLSVLGIPASFVIIATMSIVGLGWGRATRPITAADAVSAARSPPVSVDALAADEEGEAPPIGEEDPEDIPEAASLFNPNTTARVVLMQNVVPAVATLGAYLTFRFVPIFGF</sequence>
<evidence type="ECO:0000256" key="9">
    <source>
        <dbReference type="RuleBase" id="RU363058"/>
    </source>
</evidence>
<evidence type="ECO:0000256" key="2">
    <source>
        <dbReference type="ARBA" id="ARBA00004141"/>
    </source>
</evidence>
<evidence type="ECO:0000256" key="5">
    <source>
        <dbReference type="ARBA" id="ARBA00022592"/>
    </source>
</evidence>
<dbReference type="InterPro" id="IPR001204">
    <property type="entry name" value="Phos_transporter"/>
</dbReference>
<evidence type="ECO:0000256" key="1">
    <source>
        <dbReference type="ARBA" id="ARBA00001981"/>
    </source>
</evidence>
<comment type="similarity">
    <text evidence="3 9">Belongs to the inorganic phosphate transporter (PiT) (TC 2.A.20) family.</text>
</comment>
<dbReference type="Proteomes" id="UP001596368">
    <property type="component" value="Unassembled WGS sequence"/>
</dbReference>
<accession>A0ABD5XQT0</accession>
<comment type="function">
    <text evidence="1">Potential transporter for phosphate.</text>
</comment>
<keyword evidence="7 9" id="KW-1133">Transmembrane helix</keyword>
<proteinExistence type="inferred from homology"/>
<feature type="transmembrane region" description="Helical" evidence="9">
    <location>
        <begin position="193"/>
        <end position="216"/>
    </location>
</feature>
<evidence type="ECO:0000313" key="10">
    <source>
        <dbReference type="EMBL" id="MFC7136146.1"/>
    </source>
</evidence>
<reference evidence="10 11" key="1">
    <citation type="journal article" date="2019" name="Int. J. Syst. Evol. Microbiol.">
        <title>The Global Catalogue of Microorganisms (GCM) 10K type strain sequencing project: providing services to taxonomists for standard genome sequencing and annotation.</title>
        <authorList>
            <consortium name="The Broad Institute Genomics Platform"/>
            <consortium name="The Broad Institute Genome Sequencing Center for Infectious Disease"/>
            <person name="Wu L."/>
            <person name="Ma J."/>
        </authorList>
    </citation>
    <scope>NUCLEOTIDE SEQUENCE [LARGE SCALE GENOMIC DNA]</scope>
    <source>
        <strain evidence="10 11">DT92</strain>
    </source>
</reference>
<evidence type="ECO:0000256" key="3">
    <source>
        <dbReference type="ARBA" id="ARBA00009916"/>
    </source>
</evidence>
<comment type="caution">
    <text evidence="10">The sequence shown here is derived from an EMBL/GenBank/DDBJ whole genome shotgun (WGS) entry which is preliminary data.</text>
</comment>